<sequence length="504" mass="54467">MDHTRHRQGSEVLIVGAGPTGMVAALVLAANRIPCRLIEQRPTPTSSSRALGLQARSMELLAGLGLAEPIAEQAYQLSGASIMRGDEELTRMPWLPPDSPYPYTYVLPQQGLETILRRRLDELGLDVAAGSELVTLIQDDRSVTARLSGGRELTASWLIGADGSRSTVREQLGIPFTGVATGETYYLADAVLDPAPPVRDSGMWLGPEGPLMIMRLPGPDGLWRLFVDVTDRTAGDDRPAEPPPELLQALLTERGPTSTRITRTDWVSVYRTRLCLADRYRGGRAFLAGDAAHVFPPFGGQGMNLGIQDAVNLGWRLARVIKGASPDLLDAYEAERRPVAAEIITKVESRRRMYGLRNPLARGARDLLLRATAGSRPLARRTSWENSQLDISYARRRPRPGAVPVEGDRLPDLPVSGGTLHDHLDPAHFTLINFAPVGGPAAGPVEPSEDPVVVRIDDESDPGGGTRAACGMRRGGYLLVRPDGHIAERGQDPSTVSVLTGERG</sequence>
<feature type="transmembrane region" description="Helical" evidence="4">
    <location>
        <begin position="12"/>
        <end position="30"/>
    </location>
</feature>
<dbReference type="AlphaFoldDB" id="A0A7Y9LBI7"/>
<dbReference type="RefSeq" id="WP_312878836.1">
    <property type="nucleotide sequence ID" value="NZ_JACCBU010000001.1"/>
</dbReference>
<dbReference type="Gene3D" id="3.40.30.120">
    <property type="match status" value="1"/>
</dbReference>
<dbReference type="SUPFAM" id="SSF51905">
    <property type="entry name" value="FAD/NAD(P)-binding domain"/>
    <property type="match status" value="1"/>
</dbReference>
<dbReference type="Gene3D" id="3.30.70.2450">
    <property type="match status" value="1"/>
</dbReference>
<reference evidence="6 7" key="1">
    <citation type="submission" date="2020-07" db="EMBL/GenBank/DDBJ databases">
        <title>Sequencing the genomes of 1000 actinobacteria strains.</title>
        <authorList>
            <person name="Klenk H.-P."/>
        </authorList>
    </citation>
    <scope>NUCLEOTIDE SEQUENCE [LARGE SCALE GENOMIC DNA]</scope>
    <source>
        <strain evidence="6 7">DSM 22083</strain>
    </source>
</reference>
<accession>A0A7Y9LBI7</accession>
<keyword evidence="2" id="KW-0285">Flavoprotein</keyword>
<dbReference type="GO" id="GO:0071949">
    <property type="term" value="F:FAD binding"/>
    <property type="evidence" value="ECO:0007669"/>
    <property type="project" value="InterPro"/>
</dbReference>
<evidence type="ECO:0000313" key="7">
    <source>
        <dbReference type="Proteomes" id="UP000569914"/>
    </source>
</evidence>
<proteinExistence type="predicted"/>
<dbReference type="InterPro" id="IPR050641">
    <property type="entry name" value="RIFMO-like"/>
</dbReference>
<dbReference type="Proteomes" id="UP000569914">
    <property type="component" value="Unassembled WGS sequence"/>
</dbReference>
<evidence type="ECO:0000313" key="6">
    <source>
        <dbReference type="EMBL" id="NYE69871.1"/>
    </source>
</evidence>
<comment type="caution">
    <text evidence="6">The sequence shown here is derived from an EMBL/GenBank/DDBJ whole genome shotgun (WGS) entry which is preliminary data.</text>
</comment>
<dbReference type="PRINTS" id="PR00420">
    <property type="entry name" value="RNGMNOXGNASE"/>
</dbReference>
<dbReference type="GO" id="GO:0016709">
    <property type="term" value="F:oxidoreductase activity, acting on paired donors, with incorporation or reduction of molecular oxygen, NAD(P)H as one donor, and incorporation of one atom of oxygen"/>
    <property type="evidence" value="ECO:0007669"/>
    <property type="project" value="UniProtKB-ARBA"/>
</dbReference>
<organism evidence="6 7">
    <name type="scientific">Microlunatus parietis</name>
    <dbReference type="NCBI Taxonomy" id="682979"/>
    <lineage>
        <taxon>Bacteria</taxon>
        <taxon>Bacillati</taxon>
        <taxon>Actinomycetota</taxon>
        <taxon>Actinomycetes</taxon>
        <taxon>Propionibacteriales</taxon>
        <taxon>Propionibacteriaceae</taxon>
        <taxon>Microlunatus</taxon>
    </lineage>
</organism>
<evidence type="ECO:0000259" key="5">
    <source>
        <dbReference type="Pfam" id="PF01494"/>
    </source>
</evidence>
<name>A0A7Y9LBI7_9ACTN</name>
<evidence type="ECO:0000256" key="4">
    <source>
        <dbReference type="SAM" id="Phobius"/>
    </source>
</evidence>
<dbReference type="EMBL" id="JACCBU010000001">
    <property type="protein sequence ID" value="NYE69871.1"/>
    <property type="molecule type" value="Genomic_DNA"/>
</dbReference>
<keyword evidence="4" id="KW-0472">Membrane</keyword>
<comment type="cofactor">
    <cofactor evidence="1">
        <name>FAD</name>
        <dbReference type="ChEBI" id="CHEBI:57692"/>
    </cofactor>
</comment>
<keyword evidence="4" id="KW-1133">Transmembrane helix</keyword>
<dbReference type="PANTHER" id="PTHR43004:SF19">
    <property type="entry name" value="BINDING MONOOXYGENASE, PUTATIVE (JCVI)-RELATED"/>
    <property type="match status" value="1"/>
</dbReference>
<gene>
    <name evidence="6" type="ORF">BKA15_001200</name>
</gene>
<keyword evidence="4" id="KW-0812">Transmembrane</keyword>
<dbReference type="Pfam" id="PF01494">
    <property type="entry name" value="FAD_binding_3"/>
    <property type="match status" value="1"/>
</dbReference>
<keyword evidence="3" id="KW-0274">FAD</keyword>
<evidence type="ECO:0000256" key="1">
    <source>
        <dbReference type="ARBA" id="ARBA00001974"/>
    </source>
</evidence>
<dbReference type="InterPro" id="IPR036188">
    <property type="entry name" value="FAD/NAD-bd_sf"/>
</dbReference>
<evidence type="ECO:0000256" key="2">
    <source>
        <dbReference type="ARBA" id="ARBA00022630"/>
    </source>
</evidence>
<dbReference type="Pfam" id="PF21274">
    <property type="entry name" value="Rng_hyd_C"/>
    <property type="match status" value="1"/>
</dbReference>
<feature type="domain" description="FAD-binding" evidence="5">
    <location>
        <begin position="11"/>
        <end position="345"/>
    </location>
</feature>
<dbReference type="Gene3D" id="3.50.50.60">
    <property type="entry name" value="FAD/NAD(P)-binding domain"/>
    <property type="match status" value="1"/>
</dbReference>
<protein>
    <submittedName>
        <fullName evidence="6">4,5-epoxidase</fullName>
    </submittedName>
</protein>
<dbReference type="PANTHER" id="PTHR43004">
    <property type="entry name" value="TRK SYSTEM POTASSIUM UPTAKE PROTEIN"/>
    <property type="match status" value="1"/>
</dbReference>
<keyword evidence="7" id="KW-1185">Reference proteome</keyword>
<dbReference type="InterPro" id="IPR002938">
    <property type="entry name" value="FAD-bd"/>
</dbReference>
<evidence type="ECO:0000256" key="3">
    <source>
        <dbReference type="ARBA" id="ARBA00022827"/>
    </source>
</evidence>